<feature type="domain" description="HTH marR-type" evidence="4">
    <location>
        <begin position="7"/>
        <end position="141"/>
    </location>
</feature>
<dbReference type="PRINTS" id="PR00598">
    <property type="entry name" value="HTHMARR"/>
</dbReference>
<dbReference type="GO" id="GO:0003700">
    <property type="term" value="F:DNA-binding transcription factor activity"/>
    <property type="evidence" value="ECO:0007669"/>
    <property type="project" value="InterPro"/>
</dbReference>
<dbReference type="PANTHER" id="PTHR42756">
    <property type="entry name" value="TRANSCRIPTIONAL REGULATOR, MARR"/>
    <property type="match status" value="1"/>
</dbReference>
<dbReference type="SUPFAM" id="SSF46785">
    <property type="entry name" value="Winged helix' DNA-binding domain"/>
    <property type="match status" value="1"/>
</dbReference>
<dbReference type="InterPro" id="IPR036388">
    <property type="entry name" value="WH-like_DNA-bd_sf"/>
</dbReference>
<dbReference type="GO" id="GO:0003677">
    <property type="term" value="F:DNA binding"/>
    <property type="evidence" value="ECO:0007669"/>
    <property type="project" value="UniProtKB-KW"/>
</dbReference>
<evidence type="ECO:0000256" key="3">
    <source>
        <dbReference type="ARBA" id="ARBA00023163"/>
    </source>
</evidence>
<organism evidence="5 6">
    <name type="scientific">Fusobacterium mortiferum</name>
    <dbReference type="NCBI Taxonomy" id="850"/>
    <lineage>
        <taxon>Bacteria</taxon>
        <taxon>Fusobacteriati</taxon>
        <taxon>Fusobacteriota</taxon>
        <taxon>Fusobacteriia</taxon>
        <taxon>Fusobacteriales</taxon>
        <taxon>Fusobacteriaceae</taxon>
        <taxon>Fusobacterium</taxon>
    </lineage>
</organism>
<proteinExistence type="predicted"/>
<evidence type="ECO:0000313" key="6">
    <source>
        <dbReference type="Proteomes" id="UP000284676"/>
    </source>
</evidence>
<dbReference type="InterPro" id="IPR000835">
    <property type="entry name" value="HTH_MarR-typ"/>
</dbReference>
<dbReference type="InterPro" id="IPR036390">
    <property type="entry name" value="WH_DNA-bd_sf"/>
</dbReference>
<dbReference type="EMBL" id="QRHL01000003">
    <property type="protein sequence ID" value="RHF73839.1"/>
    <property type="molecule type" value="Genomic_DNA"/>
</dbReference>
<dbReference type="Pfam" id="PF12802">
    <property type="entry name" value="MarR_2"/>
    <property type="match status" value="1"/>
</dbReference>
<keyword evidence="2" id="KW-0238">DNA-binding</keyword>
<reference evidence="5 6" key="1">
    <citation type="submission" date="2018-08" db="EMBL/GenBank/DDBJ databases">
        <title>A genome reference for cultivated species of the human gut microbiota.</title>
        <authorList>
            <person name="Zou Y."/>
            <person name="Xue W."/>
            <person name="Luo G."/>
        </authorList>
    </citation>
    <scope>NUCLEOTIDE SEQUENCE [LARGE SCALE GENOMIC DNA]</scope>
    <source>
        <strain evidence="5 6">AM25-1</strain>
    </source>
</reference>
<dbReference type="SMART" id="SM00347">
    <property type="entry name" value="HTH_MARR"/>
    <property type="match status" value="1"/>
</dbReference>
<evidence type="ECO:0000256" key="2">
    <source>
        <dbReference type="ARBA" id="ARBA00023125"/>
    </source>
</evidence>
<keyword evidence="1" id="KW-0805">Transcription regulation</keyword>
<dbReference type="GeneID" id="62762911"/>
<dbReference type="RefSeq" id="WP_005883770.1">
    <property type="nucleotide sequence ID" value="NZ_CABMMQ010000001.1"/>
</dbReference>
<dbReference type="Gene3D" id="1.10.10.10">
    <property type="entry name" value="Winged helix-like DNA-binding domain superfamily/Winged helix DNA-binding domain"/>
    <property type="match status" value="1"/>
</dbReference>
<protein>
    <submittedName>
        <fullName evidence="5">MarR family transcriptional regulator</fullName>
    </submittedName>
</protein>
<dbReference type="Proteomes" id="UP000284676">
    <property type="component" value="Unassembled WGS sequence"/>
</dbReference>
<evidence type="ECO:0000256" key="1">
    <source>
        <dbReference type="ARBA" id="ARBA00023015"/>
    </source>
</evidence>
<name>A0A414PZ47_FUSMR</name>
<dbReference type="AlphaFoldDB" id="A0A414PZ47"/>
<dbReference type="PROSITE" id="PS50995">
    <property type="entry name" value="HTH_MARR_2"/>
    <property type="match status" value="1"/>
</dbReference>
<gene>
    <name evidence="5" type="ORF">DW663_03365</name>
</gene>
<keyword evidence="3" id="KW-0804">Transcription</keyword>
<sequence length="144" mass="16468">MSDYNLKKSLGFKLDKASRLTTLNFNKKLKENNFMITPEQWGVINFLLESNGITQNQIGTLIGKDHTCVSRLVDTLIKKGLIIKKNSLNDKRINLIFLTELGKQIQSDVVETVEHSLDTVFKNVSEEEKKIFSDVLDKIIKNLE</sequence>
<evidence type="ECO:0000313" key="5">
    <source>
        <dbReference type="EMBL" id="RHF73839.1"/>
    </source>
</evidence>
<evidence type="ECO:0000259" key="4">
    <source>
        <dbReference type="PROSITE" id="PS50995"/>
    </source>
</evidence>
<accession>A0A414PZ47</accession>
<comment type="caution">
    <text evidence="5">The sequence shown here is derived from an EMBL/GenBank/DDBJ whole genome shotgun (WGS) entry which is preliminary data.</text>
</comment>
<dbReference type="PANTHER" id="PTHR42756:SF1">
    <property type="entry name" value="TRANSCRIPTIONAL REPRESSOR OF EMRAB OPERON"/>
    <property type="match status" value="1"/>
</dbReference>